<dbReference type="PANTHER" id="PTHR22617">
    <property type="entry name" value="CHEMOTAXIS SENSOR HISTIDINE KINASE-RELATED"/>
    <property type="match status" value="1"/>
</dbReference>
<dbReference type="InterPro" id="IPR002545">
    <property type="entry name" value="CheW-lke_dom"/>
</dbReference>
<name>A0ABY5W9J6_9ACTN</name>
<evidence type="ECO:0000256" key="1">
    <source>
        <dbReference type="SAM" id="MobiDB-lite"/>
    </source>
</evidence>
<dbReference type="Gene3D" id="2.30.30.40">
    <property type="entry name" value="SH3 Domains"/>
    <property type="match status" value="1"/>
</dbReference>
<dbReference type="InterPro" id="IPR036061">
    <property type="entry name" value="CheW-like_dom_sf"/>
</dbReference>
<dbReference type="InterPro" id="IPR039315">
    <property type="entry name" value="CheW"/>
</dbReference>
<reference evidence="3" key="2">
    <citation type="submission" date="2022-09" db="EMBL/GenBank/DDBJ databases">
        <title>Biosynthetic gene clusters of Dactylosporangioum fulvum.</title>
        <authorList>
            <person name="Caradec T."/>
        </authorList>
    </citation>
    <scope>NUCLEOTIDE SEQUENCE</scope>
    <source>
        <strain evidence="3">NRRL B-16292</strain>
    </source>
</reference>
<dbReference type="SMART" id="SM00260">
    <property type="entry name" value="CheW"/>
    <property type="match status" value="1"/>
</dbReference>
<dbReference type="PANTHER" id="PTHR22617:SF41">
    <property type="entry name" value="CHEMOTAXIS SIGNAL TRANSDUCTION SYSTEM ADAPTOR PROTEIN CHEW"/>
    <property type="match status" value="1"/>
</dbReference>
<sequence length="181" mass="19265">MSTTTADDAQRAGGAEAGRYLTFTLNGEAYALDIFHITEIIEYRSLTAVPMAPDFVRGVINLRGRAVPVVDLGIRFGQGATAVARRTSIIIVHSSDAADGQDIGILVDMVNKVVGFGAGDIEPTPSFGTGIQPEFISGMARRENDFLIVLDLDRVLSPDEIAELSRGGRESPDESGTARTP</sequence>
<protein>
    <submittedName>
        <fullName evidence="3">Chemotaxis protein CheW</fullName>
    </submittedName>
</protein>
<dbReference type="RefSeq" id="WP_259865341.1">
    <property type="nucleotide sequence ID" value="NZ_BAAAST010000018.1"/>
</dbReference>
<proteinExistence type="predicted"/>
<evidence type="ECO:0000313" key="4">
    <source>
        <dbReference type="Proteomes" id="UP001059617"/>
    </source>
</evidence>
<dbReference type="Pfam" id="PF01584">
    <property type="entry name" value="CheW"/>
    <property type="match status" value="1"/>
</dbReference>
<evidence type="ECO:0000313" key="3">
    <source>
        <dbReference type="EMBL" id="UWP86232.1"/>
    </source>
</evidence>
<keyword evidence="4" id="KW-1185">Reference proteome</keyword>
<dbReference type="Gene3D" id="2.40.50.180">
    <property type="entry name" value="CheA-289, Domain 4"/>
    <property type="match status" value="1"/>
</dbReference>
<gene>
    <name evidence="3" type="ORF">Dfulv_19110</name>
</gene>
<reference evidence="3" key="1">
    <citation type="submission" date="2021-04" db="EMBL/GenBank/DDBJ databases">
        <authorList>
            <person name="Hartkoorn R.C."/>
            <person name="Beaudoing E."/>
            <person name="Hot D."/>
        </authorList>
    </citation>
    <scope>NUCLEOTIDE SEQUENCE</scope>
    <source>
        <strain evidence="3">NRRL B-16292</strain>
    </source>
</reference>
<feature type="domain" description="CheW-like" evidence="2">
    <location>
        <begin position="17"/>
        <end position="161"/>
    </location>
</feature>
<feature type="region of interest" description="Disordered" evidence="1">
    <location>
        <begin position="162"/>
        <end position="181"/>
    </location>
</feature>
<evidence type="ECO:0000259" key="2">
    <source>
        <dbReference type="PROSITE" id="PS50851"/>
    </source>
</evidence>
<dbReference type="SUPFAM" id="SSF50341">
    <property type="entry name" value="CheW-like"/>
    <property type="match status" value="1"/>
</dbReference>
<dbReference type="EMBL" id="CP073720">
    <property type="protein sequence ID" value="UWP86232.1"/>
    <property type="molecule type" value="Genomic_DNA"/>
</dbReference>
<organism evidence="3 4">
    <name type="scientific">Dactylosporangium fulvum</name>
    <dbReference type="NCBI Taxonomy" id="53359"/>
    <lineage>
        <taxon>Bacteria</taxon>
        <taxon>Bacillati</taxon>
        <taxon>Actinomycetota</taxon>
        <taxon>Actinomycetes</taxon>
        <taxon>Micromonosporales</taxon>
        <taxon>Micromonosporaceae</taxon>
        <taxon>Dactylosporangium</taxon>
    </lineage>
</organism>
<accession>A0ABY5W9J6</accession>
<dbReference type="PROSITE" id="PS50851">
    <property type="entry name" value="CHEW"/>
    <property type="match status" value="1"/>
</dbReference>
<dbReference type="Proteomes" id="UP001059617">
    <property type="component" value="Chromosome"/>
</dbReference>